<comment type="caution">
    <text evidence="1">The sequence shown here is derived from an EMBL/GenBank/DDBJ whole genome shotgun (WGS) entry which is preliminary data.</text>
</comment>
<sequence>MENAIGKILGGNLEVEDDQKVQDDNKVEDVEEIVIDVEVEGKSIETAKDDAVLRSRQR</sequence>
<evidence type="ECO:0000313" key="1">
    <source>
        <dbReference type="EMBL" id="PNX90763.1"/>
    </source>
</evidence>
<name>A0A2K3MIZ4_TRIPR</name>
<evidence type="ECO:0000313" key="2">
    <source>
        <dbReference type="Proteomes" id="UP000236291"/>
    </source>
</evidence>
<organism evidence="1 2">
    <name type="scientific">Trifolium pratense</name>
    <name type="common">Red clover</name>
    <dbReference type="NCBI Taxonomy" id="57577"/>
    <lineage>
        <taxon>Eukaryota</taxon>
        <taxon>Viridiplantae</taxon>
        <taxon>Streptophyta</taxon>
        <taxon>Embryophyta</taxon>
        <taxon>Tracheophyta</taxon>
        <taxon>Spermatophyta</taxon>
        <taxon>Magnoliopsida</taxon>
        <taxon>eudicotyledons</taxon>
        <taxon>Gunneridae</taxon>
        <taxon>Pentapetalae</taxon>
        <taxon>rosids</taxon>
        <taxon>fabids</taxon>
        <taxon>Fabales</taxon>
        <taxon>Fabaceae</taxon>
        <taxon>Papilionoideae</taxon>
        <taxon>50 kb inversion clade</taxon>
        <taxon>NPAAA clade</taxon>
        <taxon>Hologalegina</taxon>
        <taxon>IRL clade</taxon>
        <taxon>Trifolieae</taxon>
        <taxon>Trifolium</taxon>
    </lineage>
</organism>
<reference evidence="1 2" key="2">
    <citation type="journal article" date="2017" name="Front. Plant Sci.">
        <title>Gene Classification and Mining of Molecular Markers Useful in Red Clover (Trifolium pratense) Breeding.</title>
        <authorList>
            <person name="Istvanek J."/>
            <person name="Dluhosova J."/>
            <person name="Dluhos P."/>
            <person name="Patkova L."/>
            <person name="Nedelnik J."/>
            <person name="Repkova J."/>
        </authorList>
    </citation>
    <scope>NUCLEOTIDE SEQUENCE [LARGE SCALE GENOMIC DNA]</scope>
    <source>
        <strain evidence="2">cv. Tatra</strain>
        <tissue evidence="1">Young leaves</tissue>
    </source>
</reference>
<gene>
    <name evidence="1" type="ORF">L195_g046889</name>
</gene>
<dbReference type="AlphaFoldDB" id="A0A2K3MIZ4"/>
<dbReference type="Proteomes" id="UP000236291">
    <property type="component" value="Unassembled WGS sequence"/>
</dbReference>
<dbReference type="EMBL" id="ASHM01063916">
    <property type="protein sequence ID" value="PNX90763.1"/>
    <property type="molecule type" value="Genomic_DNA"/>
</dbReference>
<accession>A0A2K3MIZ4</accession>
<proteinExistence type="predicted"/>
<reference evidence="1 2" key="1">
    <citation type="journal article" date="2014" name="Am. J. Bot.">
        <title>Genome assembly and annotation for red clover (Trifolium pratense; Fabaceae).</title>
        <authorList>
            <person name="Istvanek J."/>
            <person name="Jaros M."/>
            <person name="Krenek A."/>
            <person name="Repkova J."/>
        </authorList>
    </citation>
    <scope>NUCLEOTIDE SEQUENCE [LARGE SCALE GENOMIC DNA]</scope>
    <source>
        <strain evidence="2">cv. Tatra</strain>
        <tissue evidence="1">Young leaves</tissue>
    </source>
</reference>
<protein>
    <submittedName>
        <fullName evidence="1">Uncharacterized protein</fullName>
    </submittedName>
</protein>